<dbReference type="InterPro" id="IPR009737">
    <property type="entry name" value="Aim32/Apd1-like"/>
</dbReference>
<dbReference type="CDD" id="cd03062">
    <property type="entry name" value="TRX_Fd_Sucrase"/>
    <property type="match status" value="1"/>
</dbReference>
<dbReference type="EMBL" id="UINC01000865">
    <property type="protein sequence ID" value="SUZ62380.1"/>
    <property type="molecule type" value="Genomic_DNA"/>
</dbReference>
<sequence>MNRDRRYCSDLSRARGEPMLGTAECVDIWLLLEYKPAWKPRAIEDNGLDEATNQWLEASVEKCAEQGLKARPQFIRRPDYDSGTTTLLIARDNVLGRIEAPDYEAICEVDVLTSDLAPVHENVYFVCTNGQRDLCCARYGLRTFERLRKVVGSRVWQTTHLGGHRFAPNVLALPQGILYGRVDADEVDAFVGTIESGDVSRPHVRGRSAFPPEAQFAEMQVAGRVQALLGFRDDRVRFQTNLGEEEIQVRSAKIPVQVVASCGDAESKDVYPISRTG</sequence>
<accession>A0A381P6A9</accession>
<dbReference type="AlphaFoldDB" id="A0A381P6A9"/>
<dbReference type="PANTHER" id="PTHR31902">
    <property type="entry name" value="ACTIN PATCHES DISTAL PROTEIN 1"/>
    <property type="match status" value="1"/>
</dbReference>
<reference evidence="1" key="1">
    <citation type="submission" date="2018-05" db="EMBL/GenBank/DDBJ databases">
        <authorList>
            <person name="Lanie J.A."/>
            <person name="Ng W.-L."/>
            <person name="Kazmierczak K.M."/>
            <person name="Andrzejewski T.M."/>
            <person name="Davidsen T.M."/>
            <person name="Wayne K.J."/>
            <person name="Tettelin H."/>
            <person name="Glass J.I."/>
            <person name="Rusch D."/>
            <person name="Podicherti R."/>
            <person name="Tsui H.-C.T."/>
            <person name="Winkler M.E."/>
        </authorList>
    </citation>
    <scope>NUCLEOTIDE SEQUENCE</scope>
</reference>
<gene>
    <name evidence="1" type="ORF">METZ01_LOCUS15234</name>
</gene>
<dbReference type="SUPFAM" id="SSF52833">
    <property type="entry name" value="Thioredoxin-like"/>
    <property type="match status" value="1"/>
</dbReference>
<dbReference type="PANTHER" id="PTHR31902:SF22">
    <property type="entry name" value="SLL1203 PROTEIN"/>
    <property type="match status" value="1"/>
</dbReference>
<dbReference type="InterPro" id="IPR036249">
    <property type="entry name" value="Thioredoxin-like_sf"/>
</dbReference>
<proteinExistence type="predicted"/>
<evidence type="ECO:0000313" key="1">
    <source>
        <dbReference type="EMBL" id="SUZ62380.1"/>
    </source>
</evidence>
<dbReference type="Pfam" id="PF06999">
    <property type="entry name" value="Suc_Fer-like"/>
    <property type="match status" value="1"/>
</dbReference>
<organism evidence="1">
    <name type="scientific">marine metagenome</name>
    <dbReference type="NCBI Taxonomy" id="408172"/>
    <lineage>
        <taxon>unclassified sequences</taxon>
        <taxon>metagenomes</taxon>
        <taxon>ecological metagenomes</taxon>
    </lineage>
</organism>
<protein>
    <recommendedName>
        <fullName evidence="2">Sucrase ferredoxin</fullName>
    </recommendedName>
</protein>
<dbReference type="Gene3D" id="3.40.30.10">
    <property type="entry name" value="Glutaredoxin"/>
    <property type="match status" value="1"/>
</dbReference>
<evidence type="ECO:0008006" key="2">
    <source>
        <dbReference type="Google" id="ProtNLM"/>
    </source>
</evidence>
<name>A0A381P6A9_9ZZZZ</name>